<evidence type="ECO:0000313" key="3">
    <source>
        <dbReference type="Proteomes" id="UP001057375"/>
    </source>
</evidence>
<proteinExistence type="predicted"/>
<dbReference type="PANTHER" id="PTHR43691">
    <property type="entry name" value="URIDINE PHOSPHORYLASE"/>
    <property type="match status" value="1"/>
</dbReference>
<sequence length="289" mass="31608">MTQLGEMSDANFPKDEFGHVYHLGIGPGDVANRIIMVGDTHRAKLLADSIEGYEIYSDYTPPRLFRIITGTYKGIKLSIVGTLMGIANMDFCVREIRAVTKGPLYLIRLGTCGTPSDEVSLGDVVLADKCVGIIRNPNFFHSTEEEKEGIDPYIFTKPVEASKPLFSGLKSEVELCLKSFESISHVGVDASADSFYSSQGRIDSAFDDENEAVIGDLMKKYPETKSLEMESFTLFDLATCCRKSEIHAASVAIVIAQRKSGEFLETSKKVLLSRVLGIAIADTLVGIEA</sequence>
<evidence type="ECO:0000259" key="1">
    <source>
        <dbReference type="Pfam" id="PF01048"/>
    </source>
</evidence>
<evidence type="ECO:0000313" key="2">
    <source>
        <dbReference type="EMBL" id="GKT27768.1"/>
    </source>
</evidence>
<dbReference type="Proteomes" id="UP001057375">
    <property type="component" value="Unassembled WGS sequence"/>
</dbReference>
<dbReference type="InterPro" id="IPR000845">
    <property type="entry name" value="Nucleoside_phosphorylase_d"/>
</dbReference>
<dbReference type="EMBL" id="BQXS01000050">
    <property type="protein sequence ID" value="GKT27768.1"/>
    <property type="molecule type" value="Genomic_DNA"/>
</dbReference>
<reference evidence="2" key="1">
    <citation type="submission" date="2022-03" db="EMBL/GenBank/DDBJ databases">
        <title>Draft genome sequence of Aduncisulcus paluster, a free-living microaerophilic Fornicata.</title>
        <authorList>
            <person name="Yuyama I."/>
            <person name="Kume K."/>
            <person name="Tamura T."/>
            <person name="Inagaki Y."/>
            <person name="Hashimoto T."/>
        </authorList>
    </citation>
    <scope>NUCLEOTIDE SEQUENCE</scope>
    <source>
        <strain evidence="2">NY0171</strain>
    </source>
</reference>
<comment type="caution">
    <text evidence="2">The sequence shown here is derived from an EMBL/GenBank/DDBJ whole genome shotgun (WGS) entry which is preliminary data.</text>
</comment>
<dbReference type="Gene3D" id="3.40.50.1580">
    <property type="entry name" value="Nucleoside phosphorylase domain"/>
    <property type="match status" value="1"/>
</dbReference>
<accession>A0ABQ5K5A3</accession>
<dbReference type="InterPro" id="IPR035994">
    <property type="entry name" value="Nucleoside_phosphorylase_sf"/>
</dbReference>
<keyword evidence="3" id="KW-1185">Reference proteome</keyword>
<gene>
    <name evidence="2" type="ORF">ADUPG1_000168</name>
</gene>
<dbReference type="Pfam" id="PF01048">
    <property type="entry name" value="PNP_UDP_1"/>
    <property type="match status" value="1"/>
</dbReference>
<dbReference type="CDD" id="cd17769">
    <property type="entry name" value="NP_TgUP-like"/>
    <property type="match status" value="1"/>
</dbReference>
<protein>
    <recommendedName>
        <fullName evidence="1">Nucleoside phosphorylase domain-containing protein</fullName>
    </recommendedName>
</protein>
<organism evidence="2 3">
    <name type="scientific">Aduncisulcus paluster</name>
    <dbReference type="NCBI Taxonomy" id="2918883"/>
    <lineage>
        <taxon>Eukaryota</taxon>
        <taxon>Metamonada</taxon>
        <taxon>Carpediemonas-like organisms</taxon>
        <taxon>Aduncisulcus</taxon>
    </lineage>
</organism>
<name>A0ABQ5K5A3_9EUKA</name>
<dbReference type="PANTHER" id="PTHR43691:SF14">
    <property type="entry name" value="URIDINE PHOSPHORYLASE"/>
    <property type="match status" value="1"/>
</dbReference>
<feature type="domain" description="Nucleoside phosphorylase" evidence="1">
    <location>
        <begin position="33"/>
        <end position="262"/>
    </location>
</feature>
<dbReference type="SUPFAM" id="SSF53167">
    <property type="entry name" value="Purine and uridine phosphorylases"/>
    <property type="match status" value="1"/>
</dbReference>